<evidence type="ECO:0000256" key="1">
    <source>
        <dbReference type="ARBA" id="ARBA00022553"/>
    </source>
</evidence>
<keyword evidence="4 5" id="KW-0175">Coiled coil</keyword>
<dbReference type="InterPro" id="IPR036617">
    <property type="entry name" value="BAF_sf"/>
</dbReference>
<dbReference type="GO" id="GO:0045104">
    <property type="term" value="P:intermediate filament cytoskeleton organization"/>
    <property type="evidence" value="ECO:0007669"/>
    <property type="project" value="TreeGrafter"/>
</dbReference>
<evidence type="ECO:0000256" key="6">
    <source>
        <dbReference type="SAM" id="MobiDB-lite"/>
    </source>
</evidence>
<reference evidence="8" key="1">
    <citation type="submission" date="2023-06" db="EMBL/GenBank/DDBJ databases">
        <title>Reference genome for the Northern bat (Eptesicus nilssonii), a most northern bat species.</title>
        <authorList>
            <person name="Laine V.N."/>
            <person name="Pulliainen A.T."/>
            <person name="Lilley T.M."/>
        </authorList>
    </citation>
    <scope>NUCLEOTIDE SEQUENCE</scope>
    <source>
        <strain evidence="8">BLF_Eptnil</strain>
        <tissue evidence="8">Kidney</tissue>
    </source>
</reference>
<dbReference type="Pfam" id="PF00038">
    <property type="entry name" value="Filament"/>
    <property type="match status" value="1"/>
</dbReference>
<evidence type="ECO:0000259" key="7">
    <source>
        <dbReference type="PROSITE" id="PS51842"/>
    </source>
</evidence>
<keyword evidence="1" id="KW-0597">Phosphoprotein</keyword>
<evidence type="ECO:0000256" key="2">
    <source>
        <dbReference type="ARBA" id="ARBA00022744"/>
    </source>
</evidence>
<dbReference type="PROSITE" id="PS51842">
    <property type="entry name" value="IF_ROD_2"/>
    <property type="match status" value="1"/>
</dbReference>
<protein>
    <recommendedName>
        <fullName evidence="7">IF rod domain-containing protein</fullName>
    </recommendedName>
</protein>
<dbReference type="InterPro" id="IPR004122">
    <property type="entry name" value="BAF_prot"/>
</dbReference>
<feature type="coiled-coil region" evidence="5">
    <location>
        <begin position="867"/>
        <end position="894"/>
    </location>
</feature>
<dbReference type="Pfam" id="PF02961">
    <property type="entry name" value="SAM_BAF"/>
    <property type="match status" value="1"/>
</dbReference>
<evidence type="ECO:0000256" key="4">
    <source>
        <dbReference type="ARBA" id="ARBA00023054"/>
    </source>
</evidence>
<evidence type="ECO:0000313" key="8">
    <source>
        <dbReference type="EMBL" id="KAK1342462.1"/>
    </source>
</evidence>
<organism evidence="8 9">
    <name type="scientific">Cnephaeus nilssonii</name>
    <name type="common">Northern bat</name>
    <name type="synonym">Eptesicus nilssonii</name>
    <dbReference type="NCBI Taxonomy" id="3371016"/>
    <lineage>
        <taxon>Eukaryota</taxon>
        <taxon>Metazoa</taxon>
        <taxon>Chordata</taxon>
        <taxon>Craniata</taxon>
        <taxon>Vertebrata</taxon>
        <taxon>Euteleostomi</taxon>
        <taxon>Mammalia</taxon>
        <taxon>Eutheria</taxon>
        <taxon>Laurasiatheria</taxon>
        <taxon>Chiroptera</taxon>
        <taxon>Yangochiroptera</taxon>
        <taxon>Vespertilionidae</taxon>
        <taxon>Cnephaeus</taxon>
    </lineage>
</organism>
<dbReference type="PANTHER" id="PTHR23239">
    <property type="entry name" value="INTERMEDIATE FILAMENT"/>
    <property type="match status" value="1"/>
</dbReference>
<feature type="region of interest" description="Disordered" evidence="6">
    <location>
        <begin position="1"/>
        <end position="50"/>
    </location>
</feature>
<evidence type="ECO:0000313" key="9">
    <source>
        <dbReference type="Proteomes" id="UP001177744"/>
    </source>
</evidence>
<feature type="region of interest" description="Disordered" evidence="6">
    <location>
        <begin position="954"/>
        <end position="1070"/>
    </location>
</feature>
<dbReference type="InterPro" id="IPR039008">
    <property type="entry name" value="IF_rod_dom"/>
</dbReference>
<keyword evidence="3" id="KW-0403">Intermediate filament</keyword>
<feature type="region of interest" description="Disordered" evidence="6">
    <location>
        <begin position="683"/>
        <end position="702"/>
    </location>
</feature>
<name>A0AA40I4L3_CNENI</name>
<gene>
    <name evidence="8" type="ORF">QTO34_015227</name>
</gene>
<dbReference type="AlphaFoldDB" id="A0AA40I4L3"/>
<keyword evidence="2" id="KW-0416">Keratin</keyword>
<dbReference type="Gene3D" id="1.10.150.40">
    <property type="entry name" value="Barrier-to-autointegration factor, BAF"/>
    <property type="match status" value="1"/>
</dbReference>
<dbReference type="SUPFAM" id="SSF64593">
    <property type="entry name" value="Intermediate filament protein, coiled coil region"/>
    <property type="match status" value="1"/>
</dbReference>
<comment type="caution">
    <text evidence="8">The sequence shown here is derived from an EMBL/GenBank/DDBJ whole genome shotgun (WGS) entry which is preliminary data.</text>
</comment>
<dbReference type="SMART" id="SM01023">
    <property type="entry name" value="BAF"/>
    <property type="match status" value="1"/>
</dbReference>
<feature type="compositionally biased region" description="Polar residues" evidence="6">
    <location>
        <begin position="1"/>
        <end position="23"/>
    </location>
</feature>
<feature type="compositionally biased region" description="Basic and acidic residues" evidence="6">
    <location>
        <begin position="1027"/>
        <end position="1036"/>
    </location>
</feature>
<dbReference type="Proteomes" id="UP001177744">
    <property type="component" value="Unassembled WGS sequence"/>
</dbReference>
<evidence type="ECO:0000256" key="5">
    <source>
        <dbReference type="SAM" id="Coils"/>
    </source>
</evidence>
<sequence length="1070" mass="113780">MTRTGHLQRNGTANLALTNQHSASPKWDTGPATTPERHPTKLQPTLLRPYGTKCGPQPSPIRKWCVTQDLQLPSDRSLAAPALSVCPLVVSAEPMGEKPVEPGRDGDVLGKKLEEGGFDKACVVLKDEDFFREWLKDTCGANAKQSWDCLVPSMGNIKEHTWKDPYLMRLTFKRSGGAMAVLQHRRASGAASGAFGGLEAARVGERRGSRGRSLAAVGPREHAAVSWCPQRTRVSTKAEEAAAAPAFLDGRRRQDPCLGSGRRRTMPPPCLALRAQGLRSCRPHRPDQRTDSLHCHFCPGSGRGRGPLDPGEPGSRVRVRPWAPGSGELGSRVRVSLAPGPGEAVGPWIRVSLAPGPGEAVGPWIRVSLGPGSGRGRGPLDPDRGPLDPGEPGSRVRVRPWAPGSGELGSRVRVSLAPGPGEAVGPWIRVSLAPGPGEAVGPWIRVSLAPGPGETAGPWIRAAGPWIRVGLAPGPGEAAGPWIRVGLAPGPGGAAGPWIRVGLAPGPGGAAGPWIRVGLAPGPGGAAGPWIRVSLAPDPGEAVGPWIRVSLAPGPGEAVGPWIRVSLAPGPGEAVGPWIRSDILSAATEAGHCTRQPSAQLVAELCSPCGSALTTGGSSCIERLAPGAAAAYLGPHSPSFVQKVIQKDVRKFIRCLQEQLPKLNRVTLPRVCLRLEASVTGSEVLSPTQSGEQACDSCGPAAAGGRHSNQQISLLLGSGPSGLSKKGRHALETSRGTSPLANLPHPSLAPIMHRPKSGMTCDPLSVMVSHGPFCLRRLGDWLLSPKSPPSPEPKTLPKVAKSSNTIVQVSQDSVLQSLIISFKAPDFLQWAGQLGVPGPGYGDGTVLVGIRSIQNKKETVQCLNDCLASYLEKVRSLEADNQRLESKIQEHLEKRPQIANARLAAEDFRVKYETDPAMHQCLESDSWFLVNSWAATNGKRAAIPKKGRCLTDETLSPWNRRSPCGGKRDVNMPSGTMKKTVQKPGLFKSHFPDEATQRSGGSKNKETEGLASYPRLLLRMNSSTETNSHKSQDKLDYQTTAHGPPERTSKQRHQRFHSTSEEKRRRCLLL</sequence>
<feature type="region of interest" description="Disordered" evidence="6">
    <location>
        <begin position="368"/>
        <end position="408"/>
    </location>
</feature>
<dbReference type="SUPFAM" id="SSF47798">
    <property type="entry name" value="Barrier-to-autointegration factor, BAF"/>
    <property type="match status" value="1"/>
</dbReference>
<dbReference type="GO" id="GO:0045095">
    <property type="term" value="C:keratin filament"/>
    <property type="evidence" value="ECO:0007669"/>
    <property type="project" value="TreeGrafter"/>
</dbReference>
<accession>A0AA40I4L3</accession>
<proteinExistence type="predicted"/>
<feature type="domain" description="IF rod" evidence="7">
    <location>
        <begin position="856"/>
        <end position="1070"/>
    </location>
</feature>
<keyword evidence="9" id="KW-1185">Reference proteome</keyword>
<feature type="region of interest" description="Disordered" evidence="6">
    <location>
        <begin position="299"/>
        <end position="331"/>
    </location>
</feature>
<dbReference type="PANTHER" id="PTHR23239:SF349">
    <property type="entry name" value="KERATIN, TYPE I CYTOSKELETAL 18"/>
    <property type="match status" value="1"/>
</dbReference>
<feature type="compositionally biased region" description="Polar residues" evidence="6">
    <location>
        <begin position="683"/>
        <end position="692"/>
    </location>
</feature>
<dbReference type="EMBL" id="JAULJE010000005">
    <property type="protein sequence ID" value="KAK1342462.1"/>
    <property type="molecule type" value="Genomic_DNA"/>
</dbReference>
<dbReference type="GO" id="GO:0005198">
    <property type="term" value="F:structural molecule activity"/>
    <property type="evidence" value="ECO:0007669"/>
    <property type="project" value="InterPro"/>
</dbReference>
<dbReference type="InterPro" id="IPR002957">
    <property type="entry name" value="Keratin_I"/>
</dbReference>
<dbReference type="GO" id="GO:0003677">
    <property type="term" value="F:DNA binding"/>
    <property type="evidence" value="ECO:0007669"/>
    <property type="project" value="InterPro"/>
</dbReference>
<evidence type="ECO:0000256" key="3">
    <source>
        <dbReference type="ARBA" id="ARBA00022754"/>
    </source>
</evidence>
<feature type="region of interest" description="Disordered" evidence="6">
    <location>
        <begin position="713"/>
        <end position="745"/>
    </location>
</feature>
<feature type="compositionally biased region" description="Low complexity" evidence="6">
    <location>
        <begin position="713"/>
        <end position="724"/>
    </location>
</feature>